<dbReference type="AlphaFoldDB" id="A0AAV2I1Y9"/>
<reference evidence="1 2" key="1">
    <citation type="submission" date="2024-04" db="EMBL/GenBank/DDBJ databases">
        <authorList>
            <consortium name="Genoscope - CEA"/>
            <person name="William W."/>
        </authorList>
    </citation>
    <scope>NUCLEOTIDE SEQUENCE [LARGE SCALE GENOMIC DNA]</scope>
</reference>
<feature type="non-terminal residue" evidence="1">
    <location>
        <position position="70"/>
    </location>
</feature>
<accession>A0AAV2I1Y9</accession>
<proteinExistence type="predicted"/>
<sequence length="70" mass="7561">GEFLASHTFESPITCAHLTPDGKMVLAGIRGHNCPIRLLLVPVGCTLAAVRETWEQEKGGEKATFGDILR</sequence>
<gene>
    <name evidence="1" type="ORF">GSLYS_00013822001</name>
</gene>
<name>A0AAV2I1Y9_LYMST</name>
<evidence type="ECO:0000313" key="1">
    <source>
        <dbReference type="EMBL" id="CAL1540089.1"/>
    </source>
</evidence>
<evidence type="ECO:0000313" key="2">
    <source>
        <dbReference type="Proteomes" id="UP001497497"/>
    </source>
</evidence>
<comment type="caution">
    <text evidence="1">The sequence shown here is derived from an EMBL/GenBank/DDBJ whole genome shotgun (WGS) entry which is preliminary data.</text>
</comment>
<dbReference type="Proteomes" id="UP001497497">
    <property type="component" value="Unassembled WGS sequence"/>
</dbReference>
<keyword evidence="2" id="KW-1185">Reference proteome</keyword>
<feature type="non-terminal residue" evidence="1">
    <location>
        <position position="1"/>
    </location>
</feature>
<protein>
    <submittedName>
        <fullName evidence="1">Uncharacterized protein</fullName>
    </submittedName>
</protein>
<organism evidence="1 2">
    <name type="scientific">Lymnaea stagnalis</name>
    <name type="common">Great pond snail</name>
    <name type="synonym">Helix stagnalis</name>
    <dbReference type="NCBI Taxonomy" id="6523"/>
    <lineage>
        <taxon>Eukaryota</taxon>
        <taxon>Metazoa</taxon>
        <taxon>Spiralia</taxon>
        <taxon>Lophotrochozoa</taxon>
        <taxon>Mollusca</taxon>
        <taxon>Gastropoda</taxon>
        <taxon>Heterobranchia</taxon>
        <taxon>Euthyneura</taxon>
        <taxon>Panpulmonata</taxon>
        <taxon>Hygrophila</taxon>
        <taxon>Lymnaeoidea</taxon>
        <taxon>Lymnaeidae</taxon>
        <taxon>Lymnaea</taxon>
    </lineage>
</organism>
<dbReference type="EMBL" id="CAXITT010000370">
    <property type="protein sequence ID" value="CAL1540089.1"/>
    <property type="molecule type" value="Genomic_DNA"/>
</dbReference>